<reference evidence="2 3" key="2">
    <citation type="journal article" date="2010" name="Stand. Genomic Sci.">
        <title>Complete genome sequence of Gordonia bronchialis type strain (3410).</title>
        <authorList>
            <person name="Ivanova N."/>
            <person name="Sikorski J."/>
            <person name="Jando M."/>
            <person name="Lapidus A."/>
            <person name="Nolan M."/>
            <person name="Lucas S."/>
            <person name="Del Rio T.G."/>
            <person name="Tice H."/>
            <person name="Copeland A."/>
            <person name="Cheng J.F."/>
            <person name="Chen F."/>
            <person name="Bruce D."/>
            <person name="Goodwin L."/>
            <person name="Pitluck S."/>
            <person name="Mavromatis K."/>
            <person name="Ovchinnikova G."/>
            <person name="Pati A."/>
            <person name="Chen A."/>
            <person name="Palaniappan K."/>
            <person name="Land M."/>
            <person name="Hauser L."/>
            <person name="Chang Y.J."/>
            <person name="Jeffries C.D."/>
            <person name="Chain P."/>
            <person name="Saunders E."/>
            <person name="Han C."/>
            <person name="Detter J.C."/>
            <person name="Brettin T."/>
            <person name="Rohde M."/>
            <person name="Goker M."/>
            <person name="Bristow J."/>
            <person name="Eisen J.A."/>
            <person name="Markowitz V."/>
            <person name="Hugenholtz P."/>
            <person name="Klenk H.P."/>
            <person name="Kyrpides N.C."/>
        </authorList>
    </citation>
    <scope>NUCLEOTIDE SEQUENCE [LARGE SCALE GENOMIC DNA]</scope>
    <source>
        <strain evidence="3">ATCC 25592 / DSM 43247 / BCRC 13721 / JCM 3198 / KCTC 3076 / NBRC 16047 / NCTC 10667</strain>
    </source>
</reference>
<gene>
    <name evidence="2" type="ordered locus">Gbro_2535</name>
</gene>
<feature type="transmembrane region" description="Helical" evidence="1">
    <location>
        <begin position="52"/>
        <end position="72"/>
    </location>
</feature>
<feature type="transmembrane region" description="Helical" evidence="1">
    <location>
        <begin position="498"/>
        <end position="517"/>
    </location>
</feature>
<dbReference type="Proteomes" id="UP000001219">
    <property type="component" value="Chromosome"/>
</dbReference>
<reference evidence="3" key="1">
    <citation type="submission" date="2009-10" db="EMBL/GenBank/DDBJ databases">
        <title>The complete chromosome of Gordonia bronchialis DSM 43247.</title>
        <authorList>
            <consortium name="US DOE Joint Genome Institute (JGI-PGF)"/>
            <person name="Lucas S."/>
            <person name="Copeland A."/>
            <person name="Lapidus A."/>
            <person name="Glavina del Rio T."/>
            <person name="Dalin E."/>
            <person name="Tice H."/>
            <person name="Bruce D."/>
            <person name="Goodwin L."/>
            <person name="Pitluck S."/>
            <person name="Kyrpides N."/>
            <person name="Mavromatis K."/>
            <person name="Ivanova N."/>
            <person name="Ovchinnikova G."/>
            <person name="Saunders E."/>
            <person name="Brettin T."/>
            <person name="Detter J.C."/>
            <person name="Han C."/>
            <person name="Larimer F."/>
            <person name="Land M."/>
            <person name="Hauser L."/>
            <person name="Markowitz V."/>
            <person name="Cheng J.-F."/>
            <person name="Hugenholtz P."/>
            <person name="Woyke T."/>
            <person name="Wu D."/>
            <person name="Jando M."/>
            <person name="Schneider S."/>
            <person name="Goeker M."/>
            <person name="Klenk H.-P."/>
            <person name="Eisen J.A."/>
        </authorList>
    </citation>
    <scope>NUCLEOTIDE SEQUENCE [LARGE SCALE GENOMIC DNA]</scope>
    <source>
        <strain evidence="3">ATCC 25592 / DSM 43247 / BCRC 13721 / JCM 3198 / KCTC 3076 / NBRC 16047 / NCTC 10667</strain>
    </source>
</reference>
<protein>
    <submittedName>
        <fullName evidence="2">ATP-binding region ATPase domain protein</fullName>
    </submittedName>
</protein>
<dbReference type="AlphaFoldDB" id="D0LEQ2"/>
<feature type="transmembrane region" description="Helical" evidence="1">
    <location>
        <begin position="25"/>
        <end position="46"/>
    </location>
</feature>
<organism evidence="2 3">
    <name type="scientific">Gordonia bronchialis (strain ATCC 25592 / DSM 43247 / BCRC 13721 / JCM 3198 / KCTC 3076 / NBRC 16047 / NCTC 10667)</name>
    <name type="common">Rhodococcus bronchialis</name>
    <dbReference type="NCBI Taxonomy" id="526226"/>
    <lineage>
        <taxon>Bacteria</taxon>
        <taxon>Bacillati</taxon>
        <taxon>Actinomycetota</taxon>
        <taxon>Actinomycetes</taxon>
        <taxon>Mycobacteriales</taxon>
        <taxon>Gordoniaceae</taxon>
        <taxon>Gordonia</taxon>
    </lineage>
</organism>
<feature type="transmembrane region" description="Helical" evidence="1">
    <location>
        <begin position="524"/>
        <end position="540"/>
    </location>
</feature>
<feature type="transmembrane region" description="Helical" evidence="1">
    <location>
        <begin position="446"/>
        <end position="463"/>
    </location>
</feature>
<dbReference type="SUPFAM" id="SSF55874">
    <property type="entry name" value="ATPase domain of HSP90 chaperone/DNA topoisomerase II/histidine kinase"/>
    <property type="match status" value="1"/>
</dbReference>
<keyword evidence="3" id="KW-1185">Reference proteome</keyword>
<name>D0LEQ2_GORB4</name>
<feature type="transmembrane region" description="Helical" evidence="1">
    <location>
        <begin position="546"/>
        <end position="569"/>
    </location>
</feature>
<dbReference type="HOGENOM" id="CLU_412042_0_0_11"/>
<accession>D0LEQ2</accession>
<proteinExistence type="predicted"/>
<feature type="transmembrane region" description="Helical" evidence="1">
    <location>
        <begin position="422"/>
        <end position="440"/>
    </location>
</feature>
<evidence type="ECO:0000313" key="2">
    <source>
        <dbReference type="EMBL" id="ACY21776.1"/>
    </source>
</evidence>
<evidence type="ECO:0000256" key="1">
    <source>
        <dbReference type="SAM" id="Phobius"/>
    </source>
</evidence>
<dbReference type="eggNOG" id="COG4585">
    <property type="taxonomic scope" value="Bacteria"/>
</dbReference>
<dbReference type="STRING" id="526226.Gbro_2535"/>
<keyword evidence="2" id="KW-0547">Nucleotide-binding</keyword>
<dbReference type="InterPro" id="IPR036890">
    <property type="entry name" value="HATPase_C_sf"/>
</dbReference>
<keyword evidence="1" id="KW-0812">Transmembrane</keyword>
<feature type="transmembrane region" description="Helical" evidence="1">
    <location>
        <begin position="84"/>
        <end position="105"/>
    </location>
</feature>
<sequence>MVRAVGPADRDLDRTDTAVGRTMRCYAVFAGAAYLVFLPFLIPAITQAHAVVATWWTPSAMILAVLPGFLVAGHAIGSSDLLRLRVLSSIAALGVLLAVALWPMAWNGNPIDDATVFWLGPFVVLGTICALVAWPTAVTATYVVIAAVGVKFVGNIAQSNAGVTAMIADIACSTVFALVPFALGTAGLRTAAALDRAAASAIAQAQESGAARARVMERAQARALTHDMIMANLLEAARGGASARLPDRAAATVRALDKTLRSAAVEREPDGDEVTRTIVDVIEENDPQMSISMAGRDDEVHVYPPAVVDAVLGAVAEAARNCARHLPADVVRRCRIDLRAGRISVRIDDDGAGFVRSSVAPERLGISSSIEKRMSEVAGGTATVWSRPGAGTSVQVRWDPPGAIAIADGSDALGMRSRTARWLAGVIVGLEVLAAVLNPGELRSPWVALLALLLMACAAAVLVAPGPDPLAGWGTLFVALTPAVMCGIYLFALDPPGQLVPIWITGPPALIVAMLAMRGRPSSAALGFVVTLAVAAWWSSVDAGDALRGVLLIGPSGGFVAIAIVYAAVNRALVGALADAQRQAADAAAEAAAIRAAADERALHLAPITALARPLLALLAEEGNAVDAQMRLECAVIEAIFGICCGRGPCAHPTLSMRSTRPVVVV</sequence>
<keyword evidence="1" id="KW-0472">Membrane</keyword>
<feature type="transmembrane region" description="Helical" evidence="1">
    <location>
        <begin position="117"/>
        <end position="150"/>
    </location>
</feature>
<dbReference type="EMBL" id="CP001802">
    <property type="protein sequence ID" value="ACY21776.1"/>
    <property type="molecule type" value="Genomic_DNA"/>
</dbReference>
<dbReference type="GO" id="GO:0005524">
    <property type="term" value="F:ATP binding"/>
    <property type="evidence" value="ECO:0007669"/>
    <property type="project" value="UniProtKB-KW"/>
</dbReference>
<keyword evidence="1" id="KW-1133">Transmembrane helix</keyword>
<dbReference type="Gene3D" id="3.30.565.10">
    <property type="entry name" value="Histidine kinase-like ATPase, C-terminal domain"/>
    <property type="match status" value="1"/>
</dbReference>
<feature type="transmembrane region" description="Helical" evidence="1">
    <location>
        <begin position="470"/>
        <end position="492"/>
    </location>
</feature>
<keyword evidence="2" id="KW-0067">ATP-binding</keyword>
<dbReference type="KEGG" id="gbr:Gbro_2535"/>
<evidence type="ECO:0000313" key="3">
    <source>
        <dbReference type="Proteomes" id="UP000001219"/>
    </source>
</evidence>